<dbReference type="InterPro" id="IPR038357">
    <property type="entry name" value="KEN_sf"/>
</dbReference>
<evidence type="ECO:0000313" key="2">
    <source>
        <dbReference type="Proteomes" id="UP001054821"/>
    </source>
</evidence>
<evidence type="ECO:0008006" key="3">
    <source>
        <dbReference type="Google" id="ProtNLM"/>
    </source>
</evidence>
<accession>A0AAD4V8L1</accession>
<gene>
    <name evidence="1" type="ORF">L3X38_039991</name>
</gene>
<sequence>MGSRISFYNFNVDYVSGKQHYDGELFFKENKQGGMPVTFMNMDAKAGTKLSVEEIFRLNIKLTDKRILRPWMYTFCKQKSFNDELCSEAERKMVKGWWSLCYEKFDNTLTEWLAKLQNKEISDPDKLNFNVGNKCLSDFWRGTIRELIEAIAYIHDCGLFHGSLKVSGNYVVVGEQVKLCNIGGRLKSLRVHDQHSRKIQDFKDLRDTLKKLLTMGHSKWPERDSFLKCFDDLAKLYGYGKYVEKLKKHPFLLTPSERVKHIVGIYYDDKFSVENELNHNDNFNMFRGWPKDRHKFEPFLRKILETGKGKQYSDQPAELLRFLRNTYQHYRQYSDEKEGINIEDVDTIFRTRWVYFFDRIHLIS</sequence>
<dbReference type="SUPFAM" id="SSF56112">
    <property type="entry name" value="Protein kinase-like (PK-like)"/>
    <property type="match status" value="1"/>
</dbReference>
<evidence type="ECO:0000313" key="1">
    <source>
        <dbReference type="EMBL" id="KAI5320283.1"/>
    </source>
</evidence>
<name>A0AAD4V8L1_PRUDU</name>
<dbReference type="EMBL" id="JAJFAZ020000007">
    <property type="protein sequence ID" value="KAI5320283.1"/>
    <property type="molecule type" value="Genomic_DNA"/>
</dbReference>
<reference evidence="1 2" key="1">
    <citation type="journal article" date="2022" name="G3 (Bethesda)">
        <title>Whole-genome sequence and methylome profiling of the almond [Prunus dulcis (Mill.) D.A. Webb] cultivar 'Nonpareil'.</title>
        <authorList>
            <person name="D'Amico-Willman K.M."/>
            <person name="Ouma W.Z."/>
            <person name="Meulia T."/>
            <person name="Sideli G.M."/>
            <person name="Gradziel T.M."/>
            <person name="Fresnedo-Ramirez J."/>
        </authorList>
    </citation>
    <scope>NUCLEOTIDE SEQUENCE [LARGE SCALE GENOMIC DNA]</scope>
    <source>
        <strain evidence="1">Clone GOH B32 T37-40</strain>
    </source>
</reference>
<comment type="caution">
    <text evidence="1">The sequence shown here is derived from an EMBL/GenBank/DDBJ whole genome shotgun (WGS) entry which is preliminary data.</text>
</comment>
<dbReference type="Gene3D" id="1.20.1440.180">
    <property type="entry name" value="KEN domain"/>
    <property type="match status" value="1"/>
</dbReference>
<keyword evidence="2" id="KW-1185">Reference proteome</keyword>
<dbReference type="InterPro" id="IPR011009">
    <property type="entry name" value="Kinase-like_dom_sf"/>
</dbReference>
<protein>
    <recommendedName>
        <fullName evidence="3">KEN domain-containing protein</fullName>
    </recommendedName>
</protein>
<organism evidence="1 2">
    <name type="scientific">Prunus dulcis</name>
    <name type="common">Almond</name>
    <name type="synonym">Amygdalus dulcis</name>
    <dbReference type="NCBI Taxonomy" id="3755"/>
    <lineage>
        <taxon>Eukaryota</taxon>
        <taxon>Viridiplantae</taxon>
        <taxon>Streptophyta</taxon>
        <taxon>Embryophyta</taxon>
        <taxon>Tracheophyta</taxon>
        <taxon>Spermatophyta</taxon>
        <taxon>Magnoliopsida</taxon>
        <taxon>eudicotyledons</taxon>
        <taxon>Gunneridae</taxon>
        <taxon>Pentapetalae</taxon>
        <taxon>rosids</taxon>
        <taxon>fabids</taxon>
        <taxon>Rosales</taxon>
        <taxon>Rosaceae</taxon>
        <taxon>Amygdaloideae</taxon>
        <taxon>Amygdaleae</taxon>
        <taxon>Prunus</taxon>
    </lineage>
</organism>
<proteinExistence type="predicted"/>
<dbReference type="Proteomes" id="UP001054821">
    <property type="component" value="Chromosome 7"/>
</dbReference>
<dbReference type="AlphaFoldDB" id="A0AAD4V8L1"/>